<dbReference type="EMBL" id="JXTC01000165">
    <property type="protein sequence ID" value="PON84291.1"/>
    <property type="molecule type" value="Genomic_DNA"/>
</dbReference>
<keyword evidence="1" id="KW-0812">Transmembrane</keyword>
<dbReference type="AlphaFoldDB" id="A0A2P5EFH2"/>
<evidence type="ECO:0000256" key="1">
    <source>
        <dbReference type="SAM" id="Phobius"/>
    </source>
</evidence>
<dbReference type="InParanoid" id="A0A2P5EFH2"/>
<keyword evidence="1" id="KW-1133">Transmembrane helix</keyword>
<comment type="caution">
    <text evidence="2">The sequence shown here is derived from an EMBL/GenBank/DDBJ whole genome shotgun (WGS) entry which is preliminary data.</text>
</comment>
<protein>
    <submittedName>
        <fullName evidence="2">Uncharacterized protein</fullName>
    </submittedName>
</protein>
<accession>A0A2P5EFH2</accession>
<evidence type="ECO:0000313" key="3">
    <source>
        <dbReference type="Proteomes" id="UP000237000"/>
    </source>
</evidence>
<sequence>MLRSTQSRWFSGVPNQPEVTWFFAQLTCTSLGFFMLGMAKFLAKDGPAMLREQIAAHGLVRGHPCSISPIVWPLVSWSRERKHHEEVSIPISETKI</sequence>
<organism evidence="2 3">
    <name type="scientific">Trema orientale</name>
    <name type="common">Charcoal tree</name>
    <name type="synonym">Celtis orientalis</name>
    <dbReference type="NCBI Taxonomy" id="63057"/>
    <lineage>
        <taxon>Eukaryota</taxon>
        <taxon>Viridiplantae</taxon>
        <taxon>Streptophyta</taxon>
        <taxon>Embryophyta</taxon>
        <taxon>Tracheophyta</taxon>
        <taxon>Spermatophyta</taxon>
        <taxon>Magnoliopsida</taxon>
        <taxon>eudicotyledons</taxon>
        <taxon>Gunneridae</taxon>
        <taxon>Pentapetalae</taxon>
        <taxon>rosids</taxon>
        <taxon>fabids</taxon>
        <taxon>Rosales</taxon>
        <taxon>Cannabaceae</taxon>
        <taxon>Trema</taxon>
    </lineage>
</organism>
<reference evidence="3" key="1">
    <citation type="submission" date="2016-06" db="EMBL/GenBank/DDBJ databases">
        <title>Parallel loss of symbiosis genes in relatives of nitrogen-fixing non-legume Parasponia.</title>
        <authorList>
            <person name="Van Velzen R."/>
            <person name="Holmer R."/>
            <person name="Bu F."/>
            <person name="Rutten L."/>
            <person name="Van Zeijl A."/>
            <person name="Liu W."/>
            <person name="Santuari L."/>
            <person name="Cao Q."/>
            <person name="Sharma T."/>
            <person name="Shen D."/>
            <person name="Roswanjaya Y."/>
            <person name="Wardhani T."/>
            <person name="Kalhor M.S."/>
            <person name="Jansen J."/>
            <person name="Van den Hoogen J."/>
            <person name="Gungor B."/>
            <person name="Hartog M."/>
            <person name="Hontelez J."/>
            <person name="Verver J."/>
            <person name="Yang W.-C."/>
            <person name="Schijlen E."/>
            <person name="Repin R."/>
            <person name="Schilthuizen M."/>
            <person name="Schranz E."/>
            <person name="Heidstra R."/>
            <person name="Miyata K."/>
            <person name="Fedorova E."/>
            <person name="Kohlen W."/>
            <person name="Bisseling T."/>
            <person name="Smit S."/>
            <person name="Geurts R."/>
        </authorList>
    </citation>
    <scope>NUCLEOTIDE SEQUENCE [LARGE SCALE GENOMIC DNA]</scope>
    <source>
        <strain evidence="3">cv. RG33-2</strain>
    </source>
</reference>
<keyword evidence="1" id="KW-0472">Membrane</keyword>
<evidence type="ECO:0000313" key="2">
    <source>
        <dbReference type="EMBL" id="PON84291.1"/>
    </source>
</evidence>
<gene>
    <name evidence="2" type="ORF">TorRG33x02_199330</name>
</gene>
<name>A0A2P5EFH2_TREOI</name>
<keyword evidence="3" id="KW-1185">Reference proteome</keyword>
<proteinExistence type="predicted"/>
<feature type="transmembrane region" description="Helical" evidence="1">
    <location>
        <begin position="20"/>
        <end position="43"/>
    </location>
</feature>
<dbReference type="Proteomes" id="UP000237000">
    <property type="component" value="Unassembled WGS sequence"/>
</dbReference>